<dbReference type="Proteomes" id="UP001497457">
    <property type="component" value="Chromosome 7b"/>
</dbReference>
<dbReference type="GO" id="GO:0098552">
    <property type="term" value="C:side of membrane"/>
    <property type="evidence" value="ECO:0007669"/>
    <property type="project" value="UniProtKB-KW"/>
</dbReference>
<evidence type="ECO:0000256" key="4">
    <source>
        <dbReference type="ARBA" id="ARBA00022622"/>
    </source>
</evidence>
<keyword evidence="3" id="KW-1003">Cell membrane</keyword>
<evidence type="ECO:0000256" key="7">
    <source>
        <dbReference type="ARBA" id="ARBA00023136"/>
    </source>
</evidence>
<dbReference type="Gene3D" id="3.20.20.80">
    <property type="entry name" value="Glycosidases"/>
    <property type="match status" value="1"/>
</dbReference>
<evidence type="ECO:0000256" key="8">
    <source>
        <dbReference type="ARBA" id="ARBA00023157"/>
    </source>
</evidence>
<keyword evidence="7" id="KW-0472">Membrane</keyword>
<dbReference type="InterPro" id="IPR017853">
    <property type="entry name" value="GH"/>
</dbReference>
<dbReference type="SMART" id="SM00768">
    <property type="entry name" value="X8"/>
    <property type="match status" value="1"/>
</dbReference>
<dbReference type="InterPro" id="IPR000490">
    <property type="entry name" value="Glyco_hydro_17"/>
</dbReference>
<evidence type="ECO:0000259" key="13">
    <source>
        <dbReference type="SMART" id="SM00768"/>
    </source>
</evidence>
<evidence type="ECO:0000256" key="5">
    <source>
        <dbReference type="ARBA" id="ARBA00022729"/>
    </source>
</evidence>
<keyword evidence="5" id="KW-0732">Signal</keyword>
<dbReference type="GO" id="GO:0005886">
    <property type="term" value="C:plasma membrane"/>
    <property type="evidence" value="ECO:0007669"/>
    <property type="project" value="UniProtKB-SubCell"/>
</dbReference>
<comment type="similarity">
    <text evidence="2 11">Belongs to the glycosyl hydrolase 17 family.</text>
</comment>
<comment type="subcellular location">
    <subcellularLocation>
        <location evidence="1">Cell membrane</location>
        <topology evidence="1">Lipid-anchor</topology>
        <topology evidence="1">GPI-anchor</topology>
    </subcellularLocation>
</comment>
<dbReference type="GO" id="GO:0009506">
    <property type="term" value="C:plasmodesma"/>
    <property type="evidence" value="ECO:0007669"/>
    <property type="project" value="UniProtKB-ARBA"/>
</dbReference>
<protein>
    <recommendedName>
        <fullName evidence="13">X8 domain-containing protein</fullName>
    </recommendedName>
</protein>
<feature type="domain" description="X8" evidence="13">
    <location>
        <begin position="319"/>
        <end position="405"/>
    </location>
</feature>
<keyword evidence="4" id="KW-0336">GPI-anchor</keyword>
<reference evidence="14 15" key="2">
    <citation type="submission" date="2024-10" db="EMBL/GenBank/DDBJ databases">
        <authorList>
            <person name="Ryan C."/>
        </authorList>
    </citation>
    <scope>NUCLEOTIDE SEQUENCE [LARGE SCALE GENOMIC DNA]</scope>
</reference>
<keyword evidence="15" id="KW-1185">Reference proteome</keyword>
<sequence>MYIVDAGEVGVSYGRLGNDLPDTASVVKLLKKSGIPSVRLYDANSTVLKALANTGIKVMVMLPNADLAAAAADPSSALRWVRRNVAAHYPATQIHGVAVGNEVFEEARNLTRLLVPAMANVHAALARLRLDRAVKSAGRFRDDIARPVMEPMLDFLERTGSYFTTNAYPFFAYAEQPDKISLDYALGSSMAGVRDPVSGLVYHSLLDAQLDATYFAMEKLGSSSVSVREGNSSLKGRPRTRAYVSKSGWPSGGRRRHGRRLDAAGDGAPAAATAANAKAYNNYLINRVLSGDTGTPYRPDADMDTKVYGFDFRGGALPSWCVPNAGAGDDARLLAALDWACGHGADCGAIQPGAPCFEPDTVAAHASHAFNSYYQRNGRDKAACDFAGAAYVVYHEPSESKTRSFFSRRSGPVTHLILTAVVIRQ</sequence>
<dbReference type="EMBL" id="OZ075117">
    <property type="protein sequence ID" value="CAL5083317.1"/>
    <property type="molecule type" value="Genomic_DNA"/>
</dbReference>
<dbReference type="FunFam" id="1.20.58.1040:FF:000001">
    <property type="entry name" value="Glucan endo-1,3-beta-glucosidase 4"/>
    <property type="match status" value="1"/>
</dbReference>
<dbReference type="InterPro" id="IPR044965">
    <property type="entry name" value="Glyco_hydro_17_plant"/>
</dbReference>
<evidence type="ECO:0000256" key="9">
    <source>
        <dbReference type="ARBA" id="ARBA00023180"/>
    </source>
</evidence>
<organism evidence="14 15">
    <name type="scientific">Urochloa decumbens</name>
    <dbReference type="NCBI Taxonomy" id="240449"/>
    <lineage>
        <taxon>Eukaryota</taxon>
        <taxon>Viridiplantae</taxon>
        <taxon>Streptophyta</taxon>
        <taxon>Embryophyta</taxon>
        <taxon>Tracheophyta</taxon>
        <taxon>Spermatophyta</taxon>
        <taxon>Magnoliopsida</taxon>
        <taxon>Liliopsida</taxon>
        <taxon>Poales</taxon>
        <taxon>Poaceae</taxon>
        <taxon>PACMAD clade</taxon>
        <taxon>Panicoideae</taxon>
        <taxon>Panicodae</taxon>
        <taxon>Paniceae</taxon>
        <taxon>Melinidinae</taxon>
        <taxon>Urochloa</taxon>
    </lineage>
</organism>
<feature type="region of interest" description="Disordered" evidence="12">
    <location>
        <begin position="245"/>
        <end position="265"/>
    </location>
</feature>
<dbReference type="Gene3D" id="1.20.58.1040">
    <property type="match status" value="1"/>
</dbReference>
<evidence type="ECO:0000256" key="1">
    <source>
        <dbReference type="ARBA" id="ARBA00004609"/>
    </source>
</evidence>
<reference evidence="15" key="1">
    <citation type="submission" date="2024-06" db="EMBL/GenBank/DDBJ databases">
        <authorList>
            <person name="Ryan C."/>
        </authorList>
    </citation>
    <scope>NUCLEOTIDE SEQUENCE [LARGE SCALE GENOMIC DNA]</scope>
</reference>
<evidence type="ECO:0000256" key="2">
    <source>
        <dbReference type="ARBA" id="ARBA00008773"/>
    </source>
</evidence>
<accession>A0ABC9FWB8</accession>
<evidence type="ECO:0000256" key="6">
    <source>
        <dbReference type="ARBA" id="ARBA00022801"/>
    </source>
</evidence>
<evidence type="ECO:0000256" key="12">
    <source>
        <dbReference type="SAM" id="MobiDB-lite"/>
    </source>
</evidence>
<dbReference type="Pfam" id="PF07983">
    <property type="entry name" value="X8"/>
    <property type="match status" value="1"/>
</dbReference>
<dbReference type="SUPFAM" id="SSF51445">
    <property type="entry name" value="(Trans)glycosidases"/>
    <property type="match status" value="1"/>
</dbReference>
<evidence type="ECO:0000313" key="14">
    <source>
        <dbReference type="EMBL" id="CAL5083317.1"/>
    </source>
</evidence>
<evidence type="ECO:0000256" key="10">
    <source>
        <dbReference type="ARBA" id="ARBA00023295"/>
    </source>
</evidence>
<keyword evidence="10" id="KW-0326">Glycosidase</keyword>
<dbReference type="AlphaFoldDB" id="A0ABC9FWB8"/>
<dbReference type="PANTHER" id="PTHR32227">
    <property type="entry name" value="GLUCAN ENDO-1,3-BETA-GLUCOSIDASE BG1-RELATED-RELATED"/>
    <property type="match status" value="1"/>
</dbReference>
<gene>
    <name evidence="14" type="ORF">URODEC1_LOCUS109863</name>
</gene>
<keyword evidence="4" id="KW-0449">Lipoprotein</keyword>
<dbReference type="GO" id="GO:0016798">
    <property type="term" value="F:hydrolase activity, acting on glycosyl bonds"/>
    <property type="evidence" value="ECO:0007669"/>
    <property type="project" value="UniProtKB-KW"/>
</dbReference>
<evidence type="ECO:0000313" key="15">
    <source>
        <dbReference type="Proteomes" id="UP001497457"/>
    </source>
</evidence>
<keyword evidence="6" id="KW-0378">Hydrolase</keyword>
<evidence type="ECO:0000256" key="11">
    <source>
        <dbReference type="RuleBase" id="RU004335"/>
    </source>
</evidence>
<proteinExistence type="inferred from homology"/>
<dbReference type="Pfam" id="PF00332">
    <property type="entry name" value="Glyco_hydro_17"/>
    <property type="match status" value="1"/>
</dbReference>
<dbReference type="InterPro" id="IPR012946">
    <property type="entry name" value="X8"/>
</dbReference>
<name>A0ABC9FWB8_9POAL</name>
<evidence type="ECO:0000256" key="3">
    <source>
        <dbReference type="ARBA" id="ARBA00022475"/>
    </source>
</evidence>
<keyword evidence="8" id="KW-1015">Disulfide bond</keyword>
<keyword evidence="9" id="KW-0325">Glycoprotein</keyword>